<organism evidence="5 6">
    <name type="scientific">Sutcliffiella tianshenii</name>
    <dbReference type="NCBI Taxonomy" id="1463404"/>
    <lineage>
        <taxon>Bacteria</taxon>
        <taxon>Bacillati</taxon>
        <taxon>Bacillota</taxon>
        <taxon>Bacilli</taxon>
        <taxon>Bacillales</taxon>
        <taxon>Bacillaceae</taxon>
        <taxon>Sutcliffiella</taxon>
    </lineage>
</organism>
<dbReference type="Gene3D" id="3.50.90.10">
    <property type="entry name" value="YerB-like"/>
    <property type="match status" value="1"/>
</dbReference>
<feature type="domain" description="DUF3048" evidence="3">
    <location>
        <begin position="62"/>
        <end position="203"/>
    </location>
</feature>
<dbReference type="PROSITE" id="PS51257">
    <property type="entry name" value="PROKAR_LIPOPROTEIN"/>
    <property type="match status" value="1"/>
</dbReference>
<sequence length="350" mass="38786">MINRKVIQLIALMMILLIGCSSNNDSSPDASEVPVGESPSKETGSGQQEEKEIEEEKEIFPLTGTPGETAIDKRPFAVVINNDVKARPQSGLHKADIVYEVLAEGDITRLLAIFQSQVPPDSIGPVRSARSYFIDLAKGYDPIFVFHGWSPEAREKIEAGEVDGINGLTYDGTLFKRASFRVAPHNSYITHENIEKGSDRLGYSLAKAVPALIFHEKGDTPAGDETDYVKISYSKRAATHVEYSYEENENHYVRSSGGEKNIDLDTSEEIVAHNIFIVESDHQIVDDAGRREIDIISGGRAILIQNGVRREVEWKEDEGRILPYLNGSPVPFTPGKTWIQIVPDLSNVTY</sequence>
<dbReference type="InterPro" id="IPR035328">
    <property type="entry name" value="DUF3048_C"/>
</dbReference>
<keyword evidence="6" id="KW-1185">Reference proteome</keyword>
<feature type="domain" description="DUF3048" evidence="4">
    <location>
        <begin position="229"/>
        <end position="339"/>
    </location>
</feature>
<keyword evidence="2" id="KW-0732">Signal</keyword>
<gene>
    <name evidence="5" type="ORF">JOC95_003888</name>
</gene>
<dbReference type="InterPro" id="IPR023158">
    <property type="entry name" value="YerB-like_sf"/>
</dbReference>
<proteinExistence type="predicted"/>
<dbReference type="Pfam" id="PF11258">
    <property type="entry name" value="DUF3048"/>
    <property type="match status" value="1"/>
</dbReference>
<feature type="chain" id="PRO_5047486656" description="DUF3048 domain-containing protein" evidence="2">
    <location>
        <begin position="25"/>
        <end position="350"/>
    </location>
</feature>
<evidence type="ECO:0000313" key="6">
    <source>
        <dbReference type="Proteomes" id="UP000737402"/>
    </source>
</evidence>
<dbReference type="Proteomes" id="UP000737402">
    <property type="component" value="Unassembled WGS sequence"/>
</dbReference>
<feature type="signal peptide" evidence="2">
    <location>
        <begin position="1"/>
        <end position="24"/>
    </location>
</feature>
<evidence type="ECO:0000256" key="2">
    <source>
        <dbReference type="SAM" id="SignalP"/>
    </source>
</evidence>
<dbReference type="InterPro" id="IPR021416">
    <property type="entry name" value="DUF3048_N"/>
</dbReference>
<dbReference type="EMBL" id="JAFBED010000012">
    <property type="protein sequence ID" value="MBM7621980.1"/>
    <property type="molecule type" value="Genomic_DNA"/>
</dbReference>
<dbReference type="RefSeq" id="WP_239583009.1">
    <property type="nucleotide sequence ID" value="NZ_JAFBED010000012.1"/>
</dbReference>
<feature type="region of interest" description="Disordered" evidence="1">
    <location>
        <begin position="26"/>
        <end position="65"/>
    </location>
</feature>
<dbReference type="SUPFAM" id="SSF159774">
    <property type="entry name" value="YerB-like"/>
    <property type="match status" value="1"/>
</dbReference>
<evidence type="ECO:0000313" key="5">
    <source>
        <dbReference type="EMBL" id="MBM7621980.1"/>
    </source>
</evidence>
<evidence type="ECO:0000256" key="1">
    <source>
        <dbReference type="SAM" id="MobiDB-lite"/>
    </source>
</evidence>
<comment type="caution">
    <text evidence="5">The sequence shown here is derived from an EMBL/GenBank/DDBJ whole genome shotgun (WGS) entry which is preliminary data.</text>
</comment>
<evidence type="ECO:0000259" key="3">
    <source>
        <dbReference type="Pfam" id="PF11258"/>
    </source>
</evidence>
<reference evidence="5 6" key="1">
    <citation type="submission" date="2021-01" db="EMBL/GenBank/DDBJ databases">
        <title>Genomic Encyclopedia of Type Strains, Phase IV (KMG-IV): sequencing the most valuable type-strain genomes for metagenomic binning, comparative biology and taxonomic classification.</title>
        <authorList>
            <person name="Goeker M."/>
        </authorList>
    </citation>
    <scope>NUCLEOTIDE SEQUENCE [LARGE SCALE GENOMIC DNA]</scope>
    <source>
        <strain evidence="5 6">DSM 25879</strain>
    </source>
</reference>
<protein>
    <recommendedName>
        <fullName evidence="7">DUF3048 domain-containing protein</fullName>
    </recommendedName>
</protein>
<evidence type="ECO:0008006" key="7">
    <source>
        <dbReference type="Google" id="ProtNLM"/>
    </source>
</evidence>
<dbReference type="Pfam" id="PF17479">
    <property type="entry name" value="DUF3048_C"/>
    <property type="match status" value="1"/>
</dbReference>
<name>A0ABS2P6D9_9BACI</name>
<evidence type="ECO:0000259" key="4">
    <source>
        <dbReference type="Pfam" id="PF17479"/>
    </source>
</evidence>
<accession>A0ABS2P6D9</accession>